<reference evidence="2" key="1">
    <citation type="submission" date="2022-08" db="EMBL/GenBank/DDBJ databases">
        <authorList>
            <person name="Kallberg Y."/>
            <person name="Tangrot J."/>
            <person name="Rosling A."/>
        </authorList>
    </citation>
    <scope>NUCLEOTIDE SEQUENCE</scope>
    <source>
        <strain evidence="2">Wild A</strain>
    </source>
</reference>
<sequence length="69" mass="7571">MTVQGFNIQGSGNILKGASVANNTAETVVSHESDNAEIDSEEENINTSKFKEKSTQSKEDKELEELLKK</sequence>
<protein>
    <submittedName>
        <fullName evidence="2">8365_t:CDS:1</fullName>
    </submittedName>
</protein>
<feature type="compositionally biased region" description="Acidic residues" evidence="1">
    <location>
        <begin position="35"/>
        <end position="44"/>
    </location>
</feature>
<feature type="region of interest" description="Disordered" evidence="1">
    <location>
        <begin position="28"/>
        <end position="69"/>
    </location>
</feature>
<accession>A0A9W4TAP8</accession>
<feature type="compositionally biased region" description="Basic and acidic residues" evidence="1">
    <location>
        <begin position="49"/>
        <end position="69"/>
    </location>
</feature>
<dbReference type="EMBL" id="CAMKVN010020450">
    <property type="protein sequence ID" value="CAI2199150.1"/>
    <property type="molecule type" value="Genomic_DNA"/>
</dbReference>
<evidence type="ECO:0000313" key="3">
    <source>
        <dbReference type="Proteomes" id="UP001153678"/>
    </source>
</evidence>
<proteinExistence type="predicted"/>
<comment type="caution">
    <text evidence="2">The sequence shown here is derived from an EMBL/GenBank/DDBJ whole genome shotgun (WGS) entry which is preliminary data.</text>
</comment>
<organism evidence="2 3">
    <name type="scientific">Funneliformis geosporum</name>
    <dbReference type="NCBI Taxonomy" id="1117311"/>
    <lineage>
        <taxon>Eukaryota</taxon>
        <taxon>Fungi</taxon>
        <taxon>Fungi incertae sedis</taxon>
        <taxon>Mucoromycota</taxon>
        <taxon>Glomeromycotina</taxon>
        <taxon>Glomeromycetes</taxon>
        <taxon>Glomerales</taxon>
        <taxon>Glomeraceae</taxon>
        <taxon>Funneliformis</taxon>
    </lineage>
</organism>
<keyword evidence="3" id="KW-1185">Reference proteome</keyword>
<evidence type="ECO:0000256" key="1">
    <source>
        <dbReference type="SAM" id="MobiDB-lite"/>
    </source>
</evidence>
<name>A0A9W4TAP8_9GLOM</name>
<gene>
    <name evidence="2" type="ORF">FWILDA_LOCUS18930</name>
</gene>
<evidence type="ECO:0000313" key="2">
    <source>
        <dbReference type="EMBL" id="CAI2199150.1"/>
    </source>
</evidence>
<feature type="non-terminal residue" evidence="2">
    <location>
        <position position="1"/>
    </location>
</feature>
<dbReference type="Proteomes" id="UP001153678">
    <property type="component" value="Unassembled WGS sequence"/>
</dbReference>
<dbReference type="AlphaFoldDB" id="A0A9W4TAP8"/>